<evidence type="ECO:0000256" key="1">
    <source>
        <dbReference type="ARBA" id="ARBA00023015"/>
    </source>
</evidence>
<dbReference type="GO" id="GO:0003700">
    <property type="term" value="F:DNA-binding transcription factor activity"/>
    <property type="evidence" value="ECO:0007669"/>
    <property type="project" value="InterPro"/>
</dbReference>
<dbReference type="GO" id="GO:0003677">
    <property type="term" value="F:DNA binding"/>
    <property type="evidence" value="ECO:0007669"/>
    <property type="project" value="UniProtKB-KW"/>
</dbReference>
<dbReference type="InterPro" id="IPR013196">
    <property type="entry name" value="HTH_11"/>
</dbReference>
<evidence type="ECO:0000313" key="7">
    <source>
        <dbReference type="Proteomes" id="UP000298252"/>
    </source>
</evidence>
<reference evidence="4 6" key="1">
    <citation type="submission" date="2016-10" db="EMBL/GenBank/DDBJ databases">
        <authorList>
            <person name="Varghese N."/>
            <person name="Submissions S."/>
        </authorList>
    </citation>
    <scope>NUCLEOTIDE SEQUENCE [LARGE SCALE GENOMIC DNA]</scope>
    <source>
        <strain evidence="4 6">CGMCC 1.11215</strain>
    </source>
</reference>
<dbReference type="Pfam" id="PF25583">
    <property type="entry name" value="WCX"/>
    <property type="match status" value="1"/>
</dbReference>
<evidence type="ECO:0000313" key="5">
    <source>
        <dbReference type="EMBL" id="TFB81867.1"/>
    </source>
</evidence>
<reference evidence="5 7" key="2">
    <citation type="submission" date="2019-03" db="EMBL/GenBank/DDBJ databases">
        <title>Genomics of glacier-inhabiting Cryobacterium strains.</title>
        <authorList>
            <person name="Liu Q."/>
            <person name="Xin Y.-H."/>
        </authorList>
    </citation>
    <scope>NUCLEOTIDE SEQUENCE [LARGE SCALE GENOMIC DNA]</scope>
    <source>
        <strain evidence="5 7">Hh8</strain>
    </source>
</reference>
<dbReference type="PROSITE" id="PS51000">
    <property type="entry name" value="HTH_DEOR_2"/>
    <property type="match status" value="1"/>
</dbReference>
<dbReference type="Pfam" id="PF13280">
    <property type="entry name" value="WYL"/>
    <property type="match status" value="1"/>
</dbReference>
<dbReference type="EMBL" id="FNIB01000024">
    <property type="protein sequence ID" value="SDO56829.1"/>
    <property type="molecule type" value="Genomic_DNA"/>
</dbReference>
<dbReference type="InterPro" id="IPR026881">
    <property type="entry name" value="WYL_dom"/>
</dbReference>
<dbReference type="InterPro" id="IPR057727">
    <property type="entry name" value="WCX_dom"/>
</dbReference>
<sequence length="314" mass="34455">MRADRLVATLLLMQARGRVTAKEVAAEFETSVATARRDLEALSAAGIPVYPQAGRGGGWQLLGGARTDLSGLTSAEARALFLLVGPAASVVPEAKSALRKLVHALPDSFRTDAEAAAEAVVIDPARWGRPRRAQPPLVTELQVAVIQRRKVRLSYRGWDRDPVERLCDPWGLVEKNEVWYLLGGVDGAQRTFRIERIIWAVVTDEPADRPDDFDLAEAWNRVVRDVNQQRESASTIVVTNTEIVPFLREQFGELAVEDTAIDGHQARVRISAPAEIMLARGLAGWGEYIDVLEPASVRSELMRLGAAIVERNGP</sequence>
<protein>
    <submittedName>
        <fullName evidence="4">Predicted DNA-binding transcriptional regulator YafY, contains an HTH and WYL domains</fullName>
    </submittedName>
    <submittedName>
        <fullName evidence="5">WYL domain-containing protein</fullName>
    </submittedName>
</protein>
<evidence type="ECO:0000259" key="3">
    <source>
        <dbReference type="PROSITE" id="PS51000"/>
    </source>
</evidence>
<dbReference type="InterPro" id="IPR001034">
    <property type="entry name" value="DeoR_HTH"/>
</dbReference>
<dbReference type="PIRSF" id="PIRSF016838">
    <property type="entry name" value="PafC"/>
    <property type="match status" value="1"/>
</dbReference>
<dbReference type="PROSITE" id="PS52050">
    <property type="entry name" value="WYL"/>
    <property type="match status" value="1"/>
</dbReference>
<accession>A0A4R8VGZ8</accession>
<evidence type="ECO:0000313" key="6">
    <source>
        <dbReference type="Proteomes" id="UP000199639"/>
    </source>
</evidence>
<dbReference type="EMBL" id="SOFD01000004">
    <property type="protein sequence ID" value="TFB81867.1"/>
    <property type="molecule type" value="Genomic_DNA"/>
</dbReference>
<dbReference type="InterPro" id="IPR036388">
    <property type="entry name" value="WH-like_DNA-bd_sf"/>
</dbReference>
<dbReference type="PANTHER" id="PTHR34580">
    <property type="match status" value="1"/>
</dbReference>
<keyword evidence="7" id="KW-1185">Reference proteome</keyword>
<dbReference type="Gene3D" id="1.10.10.10">
    <property type="entry name" value="Winged helix-like DNA-binding domain superfamily/Winged helix DNA-binding domain"/>
    <property type="match status" value="1"/>
</dbReference>
<dbReference type="STRING" id="1424659.SAMN05216368_12411"/>
<dbReference type="SUPFAM" id="SSF46785">
    <property type="entry name" value="Winged helix' DNA-binding domain"/>
    <property type="match status" value="1"/>
</dbReference>
<keyword evidence="2" id="KW-0804">Transcription</keyword>
<keyword evidence="1" id="KW-0805">Transcription regulation</keyword>
<dbReference type="InterPro" id="IPR036390">
    <property type="entry name" value="WH_DNA-bd_sf"/>
</dbReference>
<evidence type="ECO:0000256" key="2">
    <source>
        <dbReference type="ARBA" id="ARBA00023163"/>
    </source>
</evidence>
<dbReference type="Pfam" id="PF08279">
    <property type="entry name" value="HTH_11"/>
    <property type="match status" value="1"/>
</dbReference>
<dbReference type="PANTHER" id="PTHR34580:SF1">
    <property type="entry name" value="PROTEIN PAFC"/>
    <property type="match status" value="1"/>
</dbReference>
<evidence type="ECO:0000313" key="4">
    <source>
        <dbReference type="EMBL" id="SDO56829.1"/>
    </source>
</evidence>
<dbReference type="Proteomes" id="UP000298252">
    <property type="component" value="Unassembled WGS sequence"/>
</dbReference>
<name>A0A4R8VGZ8_9MICO</name>
<feature type="domain" description="HTH deoR-type" evidence="3">
    <location>
        <begin position="2"/>
        <end position="67"/>
    </location>
</feature>
<gene>
    <name evidence="5" type="ORF">E3O21_01495</name>
    <name evidence="4" type="ORF">SAMN05216368_12411</name>
</gene>
<dbReference type="AlphaFoldDB" id="A0A4R8VGZ8"/>
<keyword evidence="4" id="KW-0238">DNA-binding</keyword>
<organism evidence="4 6">
    <name type="scientific">Cryobacterium flavum</name>
    <dbReference type="NCBI Taxonomy" id="1424659"/>
    <lineage>
        <taxon>Bacteria</taxon>
        <taxon>Bacillati</taxon>
        <taxon>Actinomycetota</taxon>
        <taxon>Actinomycetes</taxon>
        <taxon>Micrococcales</taxon>
        <taxon>Microbacteriaceae</taxon>
        <taxon>Cryobacterium</taxon>
    </lineage>
</organism>
<dbReference type="InterPro" id="IPR051534">
    <property type="entry name" value="CBASS_pafABC_assoc_protein"/>
</dbReference>
<dbReference type="RefSeq" id="WP_092342511.1">
    <property type="nucleotide sequence ID" value="NZ_FNIB01000024.1"/>
</dbReference>
<proteinExistence type="predicted"/>
<dbReference type="InterPro" id="IPR028349">
    <property type="entry name" value="PafC-like"/>
</dbReference>
<dbReference type="Proteomes" id="UP000199639">
    <property type="component" value="Unassembled WGS sequence"/>
</dbReference>